<reference evidence="2" key="2">
    <citation type="submission" date="2020-09" db="EMBL/GenBank/DDBJ databases">
        <authorList>
            <person name="Sun Q."/>
            <person name="Zhou Y."/>
        </authorList>
    </citation>
    <scope>NUCLEOTIDE SEQUENCE</scope>
    <source>
        <strain evidence="2">CGMCC 1.12506</strain>
    </source>
</reference>
<reference evidence="2" key="1">
    <citation type="journal article" date="2014" name="Int. J. Syst. Evol. Microbiol.">
        <title>Complete genome sequence of Corynebacterium casei LMG S-19264T (=DSM 44701T), isolated from a smear-ripened cheese.</title>
        <authorList>
            <consortium name="US DOE Joint Genome Institute (JGI-PGF)"/>
            <person name="Walter F."/>
            <person name="Albersmeier A."/>
            <person name="Kalinowski J."/>
            <person name="Ruckert C."/>
        </authorList>
    </citation>
    <scope>NUCLEOTIDE SEQUENCE</scope>
    <source>
        <strain evidence="2">CGMCC 1.12506</strain>
    </source>
</reference>
<accession>A0A916Y880</accession>
<dbReference type="RefSeq" id="WP_188362836.1">
    <property type="nucleotide sequence ID" value="NZ_BMFG01000010.1"/>
</dbReference>
<protein>
    <submittedName>
        <fullName evidence="2">Uncharacterized protein</fullName>
    </submittedName>
</protein>
<keyword evidence="1" id="KW-1133">Transmembrane helix</keyword>
<dbReference type="Proteomes" id="UP000625735">
    <property type="component" value="Unassembled WGS sequence"/>
</dbReference>
<evidence type="ECO:0000256" key="1">
    <source>
        <dbReference type="SAM" id="Phobius"/>
    </source>
</evidence>
<organism evidence="2 3">
    <name type="scientific">Flavobacterium orientale</name>
    <dbReference type="NCBI Taxonomy" id="1756020"/>
    <lineage>
        <taxon>Bacteria</taxon>
        <taxon>Pseudomonadati</taxon>
        <taxon>Bacteroidota</taxon>
        <taxon>Flavobacteriia</taxon>
        <taxon>Flavobacteriales</taxon>
        <taxon>Flavobacteriaceae</taxon>
        <taxon>Flavobacterium</taxon>
    </lineage>
</organism>
<feature type="transmembrane region" description="Helical" evidence="1">
    <location>
        <begin position="7"/>
        <end position="28"/>
    </location>
</feature>
<feature type="transmembrane region" description="Helical" evidence="1">
    <location>
        <begin position="65"/>
        <end position="83"/>
    </location>
</feature>
<comment type="caution">
    <text evidence="2">The sequence shown here is derived from an EMBL/GenBank/DDBJ whole genome shotgun (WGS) entry which is preliminary data.</text>
</comment>
<dbReference type="EMBL" id="BMFG01000010">
    <property type="protein sequence ID" value="GGD33254.1"/>
    <property type="molecule type" value="Genomic_DNA"/>
</dbReference>
<proteinExistence type="predicted"/>
<keyword evidence="1" id="KW-0812">Transmembrane</keyword>
<keyword evidence="3" id="KW-1185">Reference proteome</keyword>
<dbReference type="AlphaFoldDB" id="A0A916Y880"/>
<sequence length="93" mass="10674">MKKSKTLKWIFIVLGAILMVVLSFTLLYKLLIPDVCYYHTHEMNSFMSLFYSAGPEDNGHPAPNFTNFLISFVFGGILGYALYKLTTPLRKKF</sequence>
<evidence type="ECO:0000313" key="2">
    <source>
        <dbReference type="EMBL" id="GGD33254.1"/>
    </source>
</evidence>
<evidence type="ECO:0000313" key="3">
    <source>
        <dbReference type="Proteomes" id="UP000625735"/>
    </source>
</evidence>
<name>A0A916Y880_9FLAO</name>
<keyword evidence="1" id="KW-0472">Membrane</keyword>
<gene>
    <name evidence="2" type="ORF">GCM10011343_24120</name>
</gene>